<keyword evidence="1" id="KW-0812">Transmembrane</keyword>
<keyword evidence="1" id="KW-1133">Transmembrane helix</keyword>
<dbReference type="Proteomes" id="UP000299102">
    <property type="component" value="Unassembled WGS sequence"/>
</dbReference>
<sequence>MQMNRLSFGRGPLFASLCCATAAQHLYEQGHAAGAARRARVILCASTITLFPAFASYFLSKRQEYFCFYTATKRNDATSSRHAAARARAAGGGAVYKQRLVNANTDRFPKKIVWAPRRHGRYEAHLVLAMCGWTAPLPVT</sequence>
<name>A0A4C1XTH6_EUMVA</name>
<proteinExistence type="predicted"/>
<reference evidence="2 3" key="1">
    <citation type="journal article" date="2019" name="Commun. Biol.">
        <title>The bagworm genome reveals a unique fibroin gene that provides high tensile strength.</title>
        <authorList>
            <person name="Kono N."/>
            <person name="Nakamura H."/>
            <person name="Ohtoshi R."/>
            <person name="Tomita M."/>
            <person name="Numata K."/>
            <person name="Arakawa K."/>
        </authorList>
    </citation>
    <scope>NUCLEOTIDE SEQUENCE [LARGE SCALE GENOMIC DNA]</scope>
</reference>
<evidence type="ECO:0000313" key="2">
    <source>
        <dbReference type="EMBL" id="GBP66353.1"/>
    </source>
</evidence>
<accession>A0A4C1XTH6</accession>
<organism evidence="2 3">
    <name type="scientific">Eumeta variegata</name>
    <name type="common">Bagworm moth</name>
    <name type="synonym">Eumeta japonica</name>
    <dbReference type="NCBI Taxonomy" id="151549"/>
    <lineage>
        <taxon>Eukaryota</taxon>
        <taxon>Metazoa</taxon>
        <taxon>Ecdysozoa</taxon>
        <taxon>Arthropoda</taxon>
        <taxon>Hexapoda</taxon>
        <taxon>Insecta</taxon>
        <taxon>Pterygota</taxon>
        <taxon>Neoptera</taxon>
        <taxon>Endopterygota</taxon>
        <taxon>Lepidoptera</taxon>
        <taxon>Glossata</taxon>
        <taxon>Ditrysia</taxon>
        <taxon>Tineoidea</taxon>
        <taxon>Psychidae</taxon>
        <taxon>Oiketicinae</taxon>
        <taxon>Eumeta</taxon>
    </lineage>
</organism>
<protein>
    <submittedName>
        <fullName evidence="2">Uncharacterized protein</fullName>
    </submittedName>
</protein>
<dbReference type="AlphaFoldDB" id="A0A4C1XTH6"/>
<keyword evidence="1" id="KW-0472">Membrane</keyword>
<evidence type="ECO:0000256" key="1">
    <source>
        <dbReference type="SAM" id="Phobius"/>
    </source>
</evidence>
<feature type="transmembrane region" description="Helical" evidence="1">
    <location>
        <begin position="39"/>
        <end position="59"/>
    </location>
</feature>
<gene>
    <name evidence="2" type="ORF">EVAR_88463_1</name>
</gene>
<evidence type="ECO:0000313" key="3">
    <source>
        <dbReference type="Proteomes" id="UP000299102"/>
    </source>
</evidence>
<keyword evidence="3" id="KW-1185">Reference proteome</keyword>
<dbReference type="EMBL" id="BGZK01000955">
    <property type="protein sequence ID" value="GBP66353.1"/>
    <property type="molecule type" value="Genomic_DNA"/>
</dbReference>
<comment type="caution">
    <text evidence="2">The sequence shown here is derived from an EMBL/GenBank/DDBJ whole genome shotgun (WGS) entry which is preliminary data.</text>
</comment>